<dbReference type="SUPFAM" id="SSF47413">
    <property type="entry name" value="lambda repressor-like DNA-binding domains"/>
    <property type="match status" value="1"/>
</dbReference>
<reference evidence="7" key="1">
    <citation type="submission" date="2011-04" db="EMBL/GenBank/DDBJ databases">
        <title>The complete genome of Treponema brennaborense DSM 12168.</title>
        <authorList>
            <person name="Lucas S."/>
            <person name="Han J."/>
            <person name="Lapidus A."/>
            <person name="Bruce D."/>
            <person name="Goodwin L."/>
            <person name="Pitluck S."/>
            <person name="Peters L."/>
            <person name="Kyrpides N."/>
            <person name="Mavromatis K."/>
            <person name="Ivanova N."/>
            <person name="Mikhailova N."/>
            <person name="Pagani I."/>
            <person name="Teshima H."/>
            <person name="Detter J.C."/>
            <person name="Tapia R."/>
            <person name="Han C."/>
            <person name="Land M."/>
            <person name="Hauser L."/>
            <person name="Markowitz V."/>
            <person name="Cheng J.-F."/>
            <person name="Hugenholtz P."/>
            <person name="Woyke T."/>
            <person name="Wu D."/>
            <person name="Gronow S."/>
            <person name="Wellnitz S."/>
            <person name="Brambilla E."/>
            <person name="Klenk H.-P."/>
            <person name="Eisen J.A."/>
        </authorList>
    </citation>
    <scope>NUCLEOTIDE SEQUENCE [LARGE SCALE GENOMIC DNA]</scope>
    <source>
        <strain evidence="7">DSM 12168 / CIP 105900 / DD5/3</strain>
    </source>
</reference>
<dbReference type="CDD" id="cd06267">
    <property type="entry name" value="PBP1_LacI_sugar_binding-like"/>
    <property type="match status" value="1"/>
</dbReference>
<dbReference type="Proteomes" id="UP000006546">
    <property type="component" value="Chromosome"/>
</dbReference>
<dbReference type="GO" id="GO:0000976">
    <property type="term" value="F:transcription cis-regulatory region binding"/>
    <property type="evidence" value="ECO:0007669"/>
    <property type="project" value="TreeGrafter"/>
</dbReference>
<organism evidence="6 7">
    <name type="scientific">Treponema brennaborense (strain DSM 12168 / CIP 105900 / DD5/3)</name>
    <dbReference type="NCBI Taxonomy" id="906968"/>
    <lineage>
        <taxon>Bacteria</taxon>
        <taxon>Pseudomonadati</taxon>
        <taxon>Spirochaetota</taxon>
        <taxon>Spirochaetia</taxon>
        <taxon>Spirochaetales</taxon>
        <taxon>Treponemataceae</taxon>
        <taxon>Treponema</taxon>
    </lineage>
</organism>
<keyword evidence="7" id="KW-1185">Reference proteome</keyword>
<protein>
    <submittedName>
        <fullName evidence="6">Transcriptional regulator, LacI family</fullName>
    </submittedName>
</protein>
<dbReference type="KEGG" id="tbe:Trebr_0066"/>
<keyword evidence="3" id="KW-0238">DNA-binding</keyword>
<dbReference type="AlphaFoldDB" id="F4LKR3"/>
<feature type="domain" description="HTH lacI-type" evidence="5">
    <location>
        <begin position="2"/>
        <end position="56"/>
    </location>
</feature>
<dbReference type="PROSITE" id="PS00356">
    <property type="entry name" value="HTH_LACI_1"/>
    <property type="match status" value="1"/>
</dbReference>
<dbReference type="PRINTS" id="PR00036">
    <property type="entry name" value="HTHLACI"/>
</dbReference>
<dbReference type="OrthoDB" id="367059at2"/>
<sequence length="338" mass="37748">MLNIKDIAKLADVSISTVSRVINKTAYVNPETERRVRKILNETGYTPSLQAREMQQKRTHTIGIIIPRIDLETFSAVFDGISHVLSERKYSVLLADTHVDLEKELEYLDVFCKKRVDGILYFVVGTSETQRRIVSRLPVPVVILDQSGIAFNRPAVRKDSFAGAKDIVTYLCSLGHRRIGCLCADSTDYSSSVLRRHGYEAALTEQGIPSDQELIVAGTFEYSSGYEGTEKLMLRGDAAPTAIFCITDRLAIACCSWLLSHGYRIPQDVSVACVDDTSLLKYCYPGVTTMSLNYELMGNTAARMILECIEENEKERKEIVFPYTLTVRGSTGEVKTDT</sequence>
<evidence type="ECO:0000256" key="4">
    <source>
        <dbReference type="ARBA" id="ARBA00023163"/>
    </source>
</evidence>
<dbReference type="HOGENOM" id="CLU_037628_6_1_12"/>
<dbReference type="EMBL" id="CP002696">
    <property type="protein sequence ID" value="AEE15524.1"/>
    <property type="molecule type" value="Genomic_DNA"/>
</dbReference>
<dbReference type="Pfam" id="PF13377">
    <property type="entry name" value="Peripla_BP_3"/>
    <property type="match status" value="1"/>
</dbReference>
<evidence type="ECO:0000256" key="3">
    <source>
        <dbReference type="ARBA" id="ARBA00023125"/>
    </source>
</evidence>
<dbReference type="SUPFAM" id="SSF53822">
    <property type="entry name" value="Periplasmic binding protein-like I"/>
    <property type="match status" value="1"/>
</dbReference>
<keyword evidence="2" id="KW-0805">Transcription regulation</keyword>
<evidence type="ECO:0000256" key="2">
    <source>
        <dbReference type="ARBA" id="ARBA00023015"/>
    </source>
</evidence>
<evidence type="ECO:0000259" key="5">
    <source>
        <dbReference type="PROSITE" id="PS50932"/>
    </source>
</evidence>
<dbReference type="InterPro" id="IPR046335">
    <property type="entry name" value="LacI/GalR-like_sensor"/>
</dbReference>
<dbReference type="Gene3D" id="3.40.50.2300">
    <property type="match status" value="2"/>
</dbReference>
<dbReference type="RefSeq" id="WP_013757244.1">
    <property type="nucleotide sequence ID" value="NC_015500.1"/>
</dbReference>
<dbReference type="GO" id="GO:0003700">
    <property type="term" value="F:DNA-binding transcription factor activity"/>
    <property type="evidence" value="ECO:0007669"/>
    <property type="project" value="TreeGrafter"/>
</dbReference>
<dbReference type="PANTHER" id="PTHR30146">
    <property type="entry name" value="LACI-RELATED TRANSCRIPTIONAL REPRESSOR"/>
    <property type="match status" value="1"/>
</dbReference>
<dbReference type="PANTHER" id="PTHR30146:SF148">
    <property type="entry name" value="HTH-TYPE TRANSCRIPTIONAL REPRESSOR PURR-RELATED"/>
    <property type="match status" value="1"/>
</dbReference>
<keyword evidence="4" id="KW-0804">Transcription</keyword>
<accession>F4LKR3</accession>
<evidence type="ECO:0000313" key="7">
    <source>
        <dbReference type="Proteomes" id="UP000006546"/>
    </source>
</evidence>
<dbReference type="InterPro" id="IPR010982">
    <property type="entry name" value="Lambda_DNA-bd_dom_sf"/>
</dbReference>
<proteinExistence type="predicted"/>
<dbReference type="eggNOG" id="COG1609">
    <property type="taxonomic scope" value="Bacteria"/>
</dbReference>
<dbReference type="CDD" id="cd01392">
    <property type="entry name" value="HTH_LacI"/>
    <property type="match status" value="1"/>
</dbReference>
<gene>
    <name evidence="6" type="ordered locus">Trebr_0066</name>
</gene>
<dbReference type="Gene3D" id="1.10.260.40">
    <property type="entry name" value="lambda repressor-like DNA-binding domains"/>
    <property type="match status" value="1"/>
</dbReference>
<dbReference type="SMART" id="SM00354">
    <property type="entry name" value="HTH_LACI"/>
    <property type="match status" value="1"/>
</dbReference>
<dbReference type="STRING" id="906968.Trebr_0066"/>
<evidence type="ECO:0000256" key="1">
    <source>
        <dbReference type="ARBA" id="ARBA00022491"/>
    </source>
</evidence>
<evidence type="ECO:0000313" key="6">
    <source>
        <dbReference type="EMBL" id="AEE15524.1"/>
    </source>
</evidence>
<dbReference type="Pfam" id="PF00356">
    <property type="entry name" value="LacI"/>
    <property type="match status" value="1"/>
</dbReference>
<dbReference type="PROSITE" id="PS50932">
    <property type="entry name" value="HTH_LACI_2"/>
    <property type="match status" value="1"/>
</dbReference>
<name>F4LKR3_TREBD</name>
<keyword evidence="1" id="KW-0678">Repressor</keyword>
<dbReference type="InterPro" id="IPR028082">
    <property type="entry name" value="Peripla_BP_I"/>
</dbReference>
<dbReference type="InterPro" id="IPR000843">
    <property type="entry name" value="HTH_LacI"/>
</dbReference>